<evidence type="ECO:0000313" key="2">
    <source>
        <dbReference type="Proteomes" id="UP000499080"/>
    </source>
</evidence>
<protein>
    <submittedName>
        <fullName evidence="1">Uncharacterized protein</fullName>
    </submittedName>
</protein>
<accession>A0A4Y2C5P2</accession>
<name>A0A4Y2C5P2_ARAVE</name>
<comment type="caution">
    <text evidence="1">The sequence shown here is derived from an EMBL/GenBank/DDBJ whole genome shotgun (WGS) entry which is preliminary data.</text>
</comment>
<dbReference type="AlphaFoldDB" id="A0A4Y2C5P2"/>
<dbReference type="OrthoDB" id="8195099at2759"/>
<gene>
    <name evidence="1" type="ORF">AVEN_64097_1</name>
</gene>
<organism evidence="1 2">
    <name type="scientific">Araneus ventricosus</name>
    <name type="common">Orbweaver spider</name>
    <name type="synonym">Epeira ventricosa</name>
    <dbReference type="NCBI Taxonomy" id="182803"/>
    <lineage>
        <taxon>Eukaryota</taxon>
        <taxon>Metazoa</taxon>
        <taxon>Ecdysozoa</taxon>
        <taxon>Arthropoda</taxon>
        <taxon>Chelicerata</taxon>
        <taxon>Arachnida</taxon>
        <taxon>Araneae</taxon>
        <taxon>Araneomorphae</taxon>
        <taxon>Entelegynae</taxon>
        <taxon>Araneoidea</taxon>
        <taxon>Araneidae</taxon>
        <taxon>Araneus</taxon>
    </lineage>
</organism>
<sequence>MEAIFEQNDNLILSMSDETRFHLNIKVNQQNCRYWASENQKELHERPLYRATSKSIERCLKECMPIFNSAFRIASEITDTTWKMLFSTLDFVKCSLSTNSAM</sequence>
<dbReference type="Proteomes" id="UP000499080">
    <property type="component" value="Unassembled WGS sequence"/>
</dbReference>
<evidence type="ECO:0000313" key="1">
    <source>
        <dbReference type="EMBL" id="GBL99095.1"/>
    </source>
</evidence>
<reference evidence="1 2" key="1">
    <citation type="journal article" date="2019" name="Sci. Rep.">
        <title>Orb-weaving spider Araneus ventricosus genome elucidates the spidroin gene catalogue.</title>
        <authorList>
            <person name="Kono N."/>
            <person name="Nakamura H."/>
            <person name="Ohtoshi R."/>
            <person name="Moran D.A.P."/>
            <person name="Shinohara A."/>
            <person name="Yoshida Y."/>
            <person name="Fujiwara M."/>
            <person name="Mori M."/>
            <person name="Tomita M."/>
            <person name="Arakawa K."/>
        </authorList>
    </citation>
    <scope>NUCLEOTIDE SEQUENCE [LARGE SCALE GENOMIC DNA]</scope>
</reference>
<proteinExistence type="predicted"/>
<dbReference type="EMBL" id="BGPR01000145">
    <property type="protein sequence ID" value="GBL99095.1"/>
    <property type="molecule type" value="Genomic_DNA"/>
</dbReference>
<keyword evidence="2" id="KW-1185">Reference proteome</keyword>